<dbReference type="KEGG" id="vab:WPS_31350"/>
<gene>
    <name evidence="1" type="ORF">WPS_31350</name>
</gene>
<evidence type="ECO:0000313" key="2">
    <source>
        <dbReference type="Proteomes" id="UP001317532"/>
    </source>
</evidence>
<dbReference type="EMBL" id="AP025523">
    <property type="protein sequence ID" value="BDE07859.1"/>
    <property type="molecule type" value="Genomic_DNA"/>
</dbReference>
<keyword evidence="2" id="KW-1185">Reference proteome</keyword>
<organism evidence="1 2">
    <name type="scientific">Vulcanimicrobium alpinum</name>
    <dbReference type="NCBI Taxonomy" id="3016050"/>
    <lineage>
        <taxon>Bacteria</taxon>
        <taxon>Bacillati</taxon>
        <taxon>Vulcanimicrobiota</taxon>
        <taxon>Vulcanimicrobiia</taxon>
        <taxon>Vulcanimicrobiales</taxon>
        <taxon>Vulcanimicrobiaceae</taxon>
        <taxon>Vulcanimicrobium</taxon>
    </lineage>
</organism>
<dbReference type="RefSeq" id="WP_317995422.1">
    <property type="nucleotide sequence ID" value="NZ_AP025523.1"/>
</dbReference>
<reference evidence="1 2" key="1">
    <citation type="journal article" date="2022" name="ISME Commun">
        <title>Vulcanimicrobium alpinus gen. nov. sp. nov., the first cultivated representative of the candidate phylum 'Eremiobacterota', is a metabolically versatile aerobic anoxygenic phototroph.</title>
        <authorList>
            <person name="Yabe S."/>
            <person name="Muto K."/>
            <person name="Abe K."/>
            <person name="Yokota A."/>
            <person name="Staudigel H."/>
            <person name="Tebo B.M."/>
        </authorList>
    </citation>
    <scope>NUCLEOTIDE SEQUENCE [LARGE SCALE GENOMIC DNA]</scope>
    <source>
        <strain evidence="1 2">WC8-2</strain>
    </source>
</reference>
<accession>A0AAN2CAZ0</accession>
<dbReference type="Proteomes" id="UP001317532">
    <property type="component" value="Chromosome"/>
</dbReference>
<protein>
    <submittedName>
        <fullName evidence="1">Uncharacterized protein</fullName>
    </submittedName>
</protein>
<dbReference type="AlphaFoldDB" id="A0AAN2CAZ0"/>
<evidence type="ECO:0000313" key="1">
    <source>
        <dbReference type="EMBL" id="BDE07859.1"/>
    </source>
</evidence>
<name>A0AAN2CAZ0_UNVUL</name>
<proteinExistence type="predicted"/>
<sequence>MLQGALIRAVRDFGDTPEFASGKDRALATAASLDYVLMLVRGAAGARILERDAQRAIKDGVVRAVDDLIASATAIVAVGSPEAHAFAREAVSVLRAALAFEGLATHERRFALIALANP</sequence>